<dbReference type="SUPFAM" id="SSF103473">
    <property type="entry name" value="MFS general substrate transporter"/>
    <property type="match status" value="1"/>
</dbReference>
<keyword evidence="2" id="KW-1133">Transmembrane helix</keyword>
<dbReference type="Gene3D" id="1.20.1250.20">
    <property type="entry name" value="MFS general substrate transporter like domains"/>
    <property type="match status" value="1"/>
</dbReference>
<evidence type="ECO:0000256" key="2">
    <source>
        <dbReference type="SAM" id="Phobius"/>
    </source>
</evidence>
<feature type="transmembrane region" description="Helical" evidence="2">
    <location>
        <begin position="318"/>
        <end position="337"/>
    </location>
</feature>
<reference evidence="3 4" key="1">
    <citation type="submission" date="2024-01" db="EMBL/GenBank/DDBJ databases">
        <title>The genome sequence of Erythrobacteraceae sp. strain 1XM1-14.</title>
        <authorList>
            <person name="Liu Y."/>
        </authorList>
    </citation>
    <scope>NUCLEOTIDE SEQUENCE [LARGE SCALE GENOMIC DNA]</scope>
    <source>
        <strain evidence="3 4">1XM1-14</strain>
    </source>
</reference>
<dbReference type="Proteomes" id="UP001343492">
    <property type="component" value="Unassembled WGS sequence"/>
</dbReference>
<name>A0ABU7GFP2_9SPHN</name>
<feature type="transmembrane region" description="Helical" evidence="2">
    <location>
        <begin position="113"/>
        <end position="133"/>
    </location>
</feature>
<organism evidence="3 4">
    <name type="scientific">Altererythrobacter litoralis</name>
    <dbReference type="NCBI Taxonomy" id="3113904"/>
    <lineage>
        <taxon>Bacteria</taxon>
        <taxon>Pseudomonadati</taxon>
        <taxon>Pseudomonadota</taxon>
        <taxon>Alphaproteobacteria</taxon>
        <taxon>Sphingomonadales</taxon>
        <taxon>Erythrobacteraceae</taxon>
        <taxon>Altererythrobacter</taxon>
    </lineage>
</organism>
<sequence length="480" mass="52622">MTSSQPAQAASGSDKPGTALKLAHGFGATAFGIKNNGFDYFLLLFYGTVIGLEPGLVGLALMIALVFDALSDPLVGYWSDNLKSRWGRRHPLMYGAALPVALTYFLLWNPPELGQAGLFFYLTGLSILIRTFITFYETPSSALIPEITSNYEERTSLQSYRLFFGWAGGNLMSVLMFGVLLTGPLGMRDPEAFKTYGIIGSVMMFLAIMVSALGTHSRIPHLHRPKVTAERFGVRRIFREMVETLSEKSFIALFFATILSAIATGLAAALAFLMLNYFWEFSEFQIFIWTCTVFFSALLGALIAPWATRRLGKKKATITLGLLAFSIQPLPVLLRLVDMMPENGDPLLFPLVLGINVIDLALIIAMQAVSFSMIADLVESSQLRTGRRSEGVYYAATTFTRKTTQGLGVLAAGVILSIIAFPEGAAPGTVPADTLWWLGALYAPSLLVLWLGALYCVSRYKIDKAEHEENLRRLAQVEAA</sequence>
<dbReference type="EMBL" id="JAZDQV010000008">
    <property type="protein sequence ID" value="MEE1877844.1"/>
    <property type="molecule type" value="Genomic_DNA"/>
</dbReference>
<feature type="transmembrane region" description="Helical" evidence="2">
    <location>
        <begin position="162"/>
        <end position="183"/>
    </location>
</feature>
<feature type="transmembrane region" description="Helical" evidence="2">
    <location>
        <begin position="250"/>
        <end position="274"/>
    </location>
</feature>
<feature type="transmembrane region" description="Helical" evidence="2">
    <location>
        <begin position="286"/>
        <end position="306"/>
    </location>
</feature>
<comment type="caution">
    <text evidence="3">The sequence shown here is derived from an EMBL/GenBank/DDBJ whole genome shotgun (WGS) entry which is preliminary data.</text>
</comment>
<comment type="similarity">
    <text evidence="1">Belongs to the sodium:galactoside symporter (TC 2.A.2) family.</text>
</comment>
<feature type="transmembrane region" description="Helical" evidence="2">
    <location>
        <begin position="434"/>
        <end position="457"/>
    </location>
</feature>
<dbReference type="PANTHER" id="PTHR11328">
    <property type="entry name" value="MAJOR FACILITATOR SUPERFAMILY DOMAIN-CONTAINING PROTEIN"/>
    <property type="match status" value="1"/>
</dbReference>
<proteinExistence type="inferred from homology"/>
<feature type="transmembrane region" description="Helical" evidence="2">
    <location>
        <begin position="43"/>
        <end position="70"/>
    </location>
</feature>
<dbReference type="PANTHER" id="PTHR11328:SF24">
    <property type="entry name" value="MAJOR FACILITATOR SUPERFAMILY (MFS) PROFILE DOMAIN-CONTAINING PROTEIN"/>
    <property type="match status" value="1"/>
</dbReference>
<gene>
    <name evidence="3" type="ORF">VRS74_09135</name>
</gene>
<dbReference type="Pfam" id="PF13347">
    <property type="entry name" value="MFS_2"/>
    <property type="match status" value="1"/>
</dbReference>
<evidence type="ECO:0000256" key="1">
    <source>
        <dbReference type="ARBA" id="ARBA00009617"/>
    </source>
</evidence>
<feature type="transmembrane region" description="Helical" evidence="2">
    <location>
        <begin position="195"/>
        <end position="214"/>
    </location>
</feature>
<accession>A0ABU7GFP2</accession>
<feature type="transmembrane region" description="Helical" evidence="2">
    <location>
        <begin position="406"/>
        <end position="422"/>
    </location>
</feature>
<feature type="transmembrane region" description="Helical" evidence="2">
    <location>
        <begin position="357"/>
        <end position="378"/>
    </location>
</feature>
<dbReference type="InterPro" id="IPR036259">
    <property type="entry name" value="MFS_trans_sf"/>
</dbReference>
<keyword evidence="2" id="KW-0472">Membrane</keyword>
<keyword evidence="4" id="KW-1185">Reference proteome</keyword>
<evidence type="ECO:0000313" key="4">
    <source>
        <dbReference type="Proteomes" id="UP001343492"/>
    </source>
</evidence>
<evidence type="ECO:0000313" key="3">
    <source>
        <dbReference type="EMBL" id="MEE1877844.1"/>
    </source>
</evidence>
<keyword evidence="2" id="KW-0812">Transmembrane</keyword>
<protein>
    <submittedName>
        <fullName evidence="3">MFS transporter</fullName>
    </submittedName>
</protein>
<dbReference type="RefSeq" id="WP_354144949.1">
    <property type="nucleotide sequence ID" value="NZ_JAZDQV010000008.1"/>
</dbReference>
<dbReference type="InterPro" id="IPR039672">
    <property type="entry name" value="MFS_2"/>
</dbReference>